<evidence type="ECO:0000256" key="1">
    <source>
        <dbReference type="ARBA" id="ARBA00004651"/>
    </source>
</evidence>
<keyword evidence="5 7" id="KW-1133">Transmembrane helix</keyword>
<protein>
    <submittedName>
        <fullName evidence="10">Multiple sugar transport system permease protein/putative aldouronate transport system permease protein</fullName>
    </submittedName>
</protein>
<dbReference type="Pfam" id="PF00528">
    <property type="entry name" value="BPD_transp_1"/>
    <property type="match status" value="1"/>
</dbReference>
<feature type="transmembrane region" description="Helical" evidence="7">
    <location>
        <begin position="285"/>
        <end position="304"/>
    </location>
</feature>
<dbReference type="InterPro" id="IPR035906">
    <property type="entry name" value="MetI-like_sf"/>
</dbReference>
<proteinExistence type="inferred from homology"/>
<comment type="subcellular location">
    <subcellularLocation>
        <location evidence="1 7">Cell membrane</location>
        <topology evidence="1 7">Multi-pass membrane protein</topology>
    </subcellularLocation>
</comment>
<feature type="domain" description="ABC transmembrane type-1" evidence="9">
    <location>
        <begin position="98"/>
        <end position="300"/>
    </location>
</feature>
<evidence type="ECO:0000256" key="5">
    <source>
        <dbReference type="ARBA" id="ARBA00022989"/>
    </source>
</evidence>
<dbReference type="Proteomes" id="UP000755585">
    <property type="component" value="Unassembled WGS sequence"/>
</dbReference>
<comment type="caution">
    <text evidence="10">The sequence shown here is derived from an EMBL/GenBank/DDBJ whole genome shotgun (WGS) entry which is preliminary data.</text>
</comment>
<evidence type="ECO:0000256" key="6">
    <source>
        <dbReference type="ARBA" id="ARBA00023136"/>
    </source>
</evidence>
<keyword evidence="10" id="KW-0762">Sugar transport</keyword>
<dbReference type="EMBL" id="JAGINT010000001">
    <property type="protein sequence ID" value="MBP2351862.1"/>
    <property type="molecule type" value="Genomic_DNA"/>
</dbReference>
<evidence type="ECO:0000256" key="3">
    <source>
        <dbReference type="ARBA" id="ARBA00022475"/>
    </source>
</evidence>
<keyword evidence="2 7" id="KW-0813">Transport</keyword>
<dbReference type="CDD" id="cd06261">
    <property type="entry name" value="TM_PBP2"/>
    <property type="match status" value="1"/>
</dbReference>
<reference evidence="10 11" key="1">
    <citation type="submission" date="2021-03" db="EMBL/GenBank/DDBJ databases">
        <title>Sequencing the genomes of 1000 actinobacteria strains.</title>
        <authorList>
            <person name="Klenk H.-P."/>
        </authorList>
    </citation>
    <scope>NUCLEOTIDE SEQUENCE [LARGE SCALE GENOMIC DNA]</scope>
    <source>
        <strain evidence="10 11">DSM 18824</strain>
    </source>
</reference>
<dbReference type="Gene3D" id="1.10.3720.10">
    <property type="entry name" value="MetI-like"/>
    <property type="match status" value="1"/>
</dbReference>
<feature type="transmembrane region" description="Helical" evidence="7">
    <location>
        <begin position="133"/>
        <end position="153"/>
    </location>
</feature>
<dbReference type="PROSITE" id="PS50928">
    <property type="entry name" value="ABC_TM1"/>
    <property type="match status" value="1"/>
</dbReference>
<keyword evidence="4 7" id="KW-0812">Transmembrane</keyword>
<dbReference type="SUPFAM" id="SSF161098">
    <property type="entry name" value="MetI-like"/>
    <property type="match status" value="1"/>
</dbReference>
<evidence type="ECO:0000256" key="8">
    <source>
        <dbReference type="SAM" id="MobiDB-lite"/>
    </source>
</evidence>
<evidence type="ECO:0000259" key="9">
    <source>
        <dbReference type="PROSITE" id="PS50928"/>
    </source>
</evidence>
<organism evidence="10 11">
    <name type="scientific">Kribbella aluminosa</name>
    <dbReference type="NCBI Taxonomy" id="416017"/>
    <lineage>
        <taxon>Bacteria</taxon>
        <taxon>Bacillati</taxon>
        <taxon>Actinomycetota</taxon>
        <taxon>Actinomycetes</taxon>
        <taxon>Propionibacteriales</taxon>
        <taxon>Kribbellaceae</taxon>
        <taxon>Kribbella</taxon>
    </lineage>
</organism>
<dbReference type="InterPro" id="IPR000515">
    <property type="entry name" value="MetI-like"/>
</dbReference>
<keyword evidence="11" id="KW-1185">Reference proteome</keyword>
<keyword evidence="6 7" id="KW-0472">Membrane</keyword>
<sequence length="318" mass="34708">MTMLQTSDSPRRGRGVNSFASARRQVRESTSDRALTVVSAGVVGAFAVAILYPLIYVISSSFSSGAAINSGAVKLLPVDPNLDAYRQIFDSPAFVTGFINSLIYSIAGAVLGTVLTVLAAYPLSRADLDGRKTILFALLVPTLFSAGIIPTYMVVRDLHLLNTRWAIILPGAMSMFNVIITLAFYQVTIPEELLEASRLDGANDFQFLLRVVLPLSKPILAVNLLFYAIGQWNGWFTSLIYLTNEHLFPLQLVLRQILLQNQVTADQMGSDAAALVAQKELFDKLKYALLAVAMLPPLIAFPFVQKHFVRGALLGSLK</sequence>
<dbReference type="PANTHER" id="PTHR43744:SF9">
    <property type="entry name" value="POLYGALACTURONAN_RHAMNOGALACTURONAN TRANSPORT SYSTEM PERMEASE PROTEIN YTCP"/>
    <property type="match status" value="1"/>
</dbReference>
<accession>A0ABS4UJM4</accession>
<feature type="region of interest" description="Disordered" evidence="8">
    <location>
        <begin position="1"/>
        <end position="24"/>
    </location>
</feature>
<dbReference type="PANTHER" id="PTHR43744">
    <property type="entry name" value="ABC TRANSPORTER PERMEASE PROTEIN MG189-RELATED-RELATED"/>
    <property type="match status" value="1"/>
</dbReference>
<evidence type="ECO:0000256" key="7">
    <source>
        <dbReference type="RuleBase" id="RU363032"/>
    </source>
</evidence>
<feature type="transmembrane region" description="Helical" evidence="7">
    <location>
        <begin position="207"/>
        <end position="229"/>
    </location>
</feature>
<evidence type="ECO:0000256" key="2">
    <source>
        <dbReference type="ARBA" id="ARBA00022448"/>
    </source>
</evidence>
<evidence type="ECO:0000313" key="10">
    <source>
        <dbReference type="EMBL" id="MBP2351862.1"/>
    </source>
</evidence>
<feature type="transmembrane region" description="Helical" evidence="7">
    <location>
        <begin position="165"/>
        <end position="187"/>
    </location>
</feature>
<name>A0ABS4UJM4_9ACTN</name>
<feature type="transmembrane region" description="Helical" evidence="7">
    <location>
        <begin position="102"/>
        <end position="121"/>
    </location>
</feature>
<dbReference type="RefSeq" id="WP_245357591.1">
    <property type="nucleotide sequence ID" value="NZ_BAAAVU010000002.1"/>
</dbReference>
<evidence type="ECO:0000313" key="11">
    <source>
        <dbReference type="Proteomes" id="UP000755585"/>
    </source>
</evidence>
<evidence type="ECO:0000256" key="4">
    <source>
        <dbReference type="ARBA" id="ARBA00022692"/>
    </source>
</evidence>
<comment type="similarity">
    <text evidence="7">Belongs to the binding-protein-dependent transport system permease family.</text>
</comment>
<gene>
    <name evidence="10" type="ORF">JOF29_002945</name>
</gene>
<keyword evidence="3" id="KW-1003">Cell membrane</keyword>
<feature type="transmembrane region" description="Helical" evidence="7">
    <location>
        <begin position="34"/>
        <end position="55"/>
    </location>
</feature>